<protein>
    <submittedName>
        <fullName evidence="2 3">NERD domain-containing protein</fullName>
    </submittedName>
</protein>
<feature type="domain" description="NERD" evidence="1">
    <location>
        <begin position="15"/>
        <end position="115"/>
    </location>
</feature>
<keyword evidence="3" id="KW-0547">Nucleotide-binding</keyword>
<dbReference type="GO" id="GO:0004386">
    <property type="term" value="F:helicase activity"/>
    <property type="evidence" value="ECO:0007669"/>
    <property type="project" value="UniProtKB-KW"/>
</dbReference>
<dbReference type="EMBL" id="JABWRE010000022">
    <property type="protein sequence ID" value="MBC3443322.1"/>
    <property type="molecule type" value="Genomic_DNA"/>
</dbReference>
<proteinExistence type="predicted"/>
<organism evidence="2">
    <name type="scientific">Pseudomonas urmiensis</name>
    <dbReference type="NCBI Taxonomy" id="2745493"/>
    <lineage>
        <taxon>Bacteria</taxon>
        <taxon>Pseudomonadati</taxon>
        <taxon>Pseudomonadota</taxon>
        <taxon>Gammaproteobacteria</taxon>
        <taxon>Pseudomonadales</taxon>
        <taxon>Pseudomonadaceae</taxon>
        <taxon>Pseudomonas</taxon>
    </lineage>
</organism>
<dbReference type="RefSeq" id="WP_186556899.1">
    <property type="nucleotide sequence ID" value="NZ_JABWRE020000001.1"/>
</dbReference>
<name>A0A923G3I1_9PSED</name>
<dbReference type="AlphaFoldDB" id="A0A923G3I1"/>
<comment type="caution">
    <text evidence="2">The sequence shown here is derived from an EMBL/GenBank/DDBJ whole genome shotgun (WGS) entry which is preliminary data.</text>
</comment>
<accession>A0A923G3I1</accession>
<dbReference type="Gene3D" id="3.40.50.300">
    <property type="entry name" value="P-loop containing nucleotide triphosphate hydrolases"/>
    <property type="match status" value="1"/>
</dbReference>
<keyword evidence="3" id="KW-0067">ATP-binding</keyword>
<reference evidence="3" key="3">
    <citation type="submission" date="2021-06" db="EMBL/GenBank/DDBJ databases">
        <title>Updating the genus Pseudomonas: Description of 43 new species and partition of the Pseudomonas putida group.</title>
        <authorList>
            <person name="Girard L."/>
            <person name="Lood C."/>
            <person name="Vandamme P."/>
            <person name="Rokni-Zadeh H."/>
            <person name="Van Noort V."/>
            <person name="Hofte M."/>
            <person name="Lavigne R."/>
            <person name="De Mot R."/>
        </authorList>
    </citation>
    <scope>NUCLEOTIDE SEQUENCE</scope>
    <source>
        <strain evidence="3">SWRI10</strain>
    </source>
</reference>
<reference evidence="2" key="2">
    <citation type="submission" date="2020-07" db="EMBL/GenBank/DDBJ databases">
        <authorList>
            <person name="Lood C."/>
            <person name="Girard L."/>
        </authorList>
    </citation>
    <scope>NUCLEOTIDE SEQUENCE</scope>
    <source>
        <strain evidence="2">SWRI10</strain>
    </source>
</reference>
<dbReference type="SUPFAM" id="SSF52540">
    <property type="entry name" value="P-loop containing nucleoside triphosphate hydrolases"/>
    <property type="match status" value="1"/>
</dbReference>
<dbReference type="InterPro" id="IPR011528">
    <property type="entry name" value="NERD"/>
</dbReference>
<dbReference type="Pfam" id="PF13604">
    <property type="entry name" value="AAA_30"/>
    <property type="match status" value="1"/>
</dbReference>
<evidence type="ECO:0000259" key="1">
    <source>
        <dbReference type="Pfam" id="PF08378"/>
    </source>
</evidence>
<sequence>MARMIPEHGPHHTDSFGERDLYSIFKSQLSESYTVIHSLPWLCSAVSKLDNRSRPTGEIDFLIIHPEDGVLALEVKSGRYRFENSCFVHVRDGYKIDPLGQIKRSVHGFASWLGAKPAFRLRIGYGFVFPNSDFRNAHLPGMFDNSTNPPQSLCIDFEAYPDVAQKVVELMRYWKGTHIQPDLGLSKAQELIDYLSPKVDGQPTWASRIRYDNKTWLQLTAEQSSVVRYVLKNQNSLITGWPSTGKTVLAIEAARKLTAEGKRVLLLSFNGKLTDHIRNQLGGYDGCTVLTWHGLCRMAAGALERSFEGEAWFRVQCLEDLKLGISQGLLGEFDALIVDESQALAESWCQVLIDWFGQRPKVFFCDETQVFNFERNGIPLERLKAILAVDDFTLTIVLRMPKAVTEILSEVMPPKFQLSSPRLSEADTALEIVTIDPGKELFGIKERLMAGGVDANDIVILVGSRDPRKYIEMLGSHNLAVEGIAKYRGLESPVVIVLGAEALDTAELFSAYSRATTKFIAIYNATNPEWKGHLGFQARLQANSESEAILTKAQEPLRIRSLVHASTNIRSLGTKSLDLMWAEDWQALLVELETHESQMRLWVNYLSRVISQPVFVWFKDILNKFYVVATVTDGEFESYYNLPLVMGKCKACDSITPCTSSPESHCALCATVESRLLPSDPHILAQVCTYDGAITSQFSRERSIELRSQLPLEVAAVASFRHAKKHRVRDRVLLLAMPSGRQLYETAFVFAQSRIATCPAGGALSVDVIADEIYERYQSLKNVTPAEWRSNVAMAFATIKEKGFAVRVGKKLYRPVEDADAPPPKRFNYD</sequence>
<dbReference type="Pfam" id="PF08378">
    <property type="entry name" value="NERD"/>
    <property type="match status" value="1"/>
</dbReference>
<evidence type="ECO:0000313" key="2">
    <source>
        <dbReference type="EMBL" id="MBC3443322.1"/>
    </source>
</evidence>
<evidence type="ECO:0000313" key="3">
    <source>
        <dbReference type="EMBL" id="MBV4537244.1"/>
    </source>
</evidence>
<dbReference type="EMBL" id="JABWRE020000001">
    <property type="protein sequence ID" value="MBV4537244.1"/>
    <property type="molecule type" value="Genomic_DNA"/>
</dbReference>
<dbReference type="InterPro" id="IPR027417">
    <property type="entry name" value="P-loop_NTPase"/>
</dbReference>
<keyword evidence="3" id="KW-0378">Hydrolase</keyword>
<keyword evidence="3" id="KW-0347">Helicase</keyword>
<dbReference type="Proteomes" id="UP000599879">
    <property type="component" value="Unassembled WGS sequence"/>
</dbReference>
<reference evidence="2" key="1">
    <citation type="journal article" date="2020" name="Microorganisms">
        <title>Reliable Identification of Environmental Pseudomonas Isolates Using the rpoD Gene.</title>
        <authorList>
            <consortium name="The Broad Institute Genome Sequencing Platform"/>
            <person name="Girard L."/>
            <person name="Lood C."/>
            <person name="Rokni-Zadeh H."/>
            <person name="van Noort V."/>
            <person name="Lavigne R."/>
            <person name="De Mot R."/>
        </authorList>
    </citation>
    <scope>NUCLEOTIDE SEQUENCE</scope>
    <source>
        <strain evidence="2">SWRI10</strain>
    </source>
</reference>
<gene>
    <name evidence="3" type="ORF">HU737_014805</name>
    <name evidence="2" type="ORF">HU737_21740</name>
</gene>